<keyword evidence="1" id="KW-0175">Coiled coil</keyword>
<feature type="coiled-coil region" evidence="1">
    <location>
        <begin position="226"/>
        <end position="257"/>
    </location>
</feature>
<evidence type="ECO:0000256" key="1">
    <source>
        <dbReference type="SAM" id="Coils"/>
    </source>
</evidence>
<evidence type="ECO:0000313" key="2">
    <source>
        <dbReference type="EMBL" id="MCF2948976.1"/>
    </source>
</evidence>
<sequence>MKKVLIAFAVILVVVIGFIFMGLSELDGLIREQIEVQGSKATQTSVSVEKVETKLSEAKASITGLKIANPKGYSAENAFSLDVVRLELGTSTKEPYVIEEFLIDSPTVLYEVDKQGKANLSVIQQNIQSALPKSTTPATEQKDAQATPLMSVIKITVKNVKLKLNIEAMDLSELPLNKRQFELTLPTFYADSIGIPDGIPADQVGAAIVDAMLDNLIKEGKNKIKALFKEEAKAKAKEKLEEEKDKLKEKAKEKLKGLFGGN</sequence>
<organism evidence="2 3">
    <name type="scientific">Paraglaciecola algarum</name>
    <dbReference type="NCBI Taxonomy" id="3050085"/>
    <lineage>
        <taxon>Bacteria</taxon>
        <taxon>Pseudomonadati</taxon>
        <taxon>Pseudomonadota</taxon>
        <taxon>Gammaproteobacteria</taxon>
        <taxon>Alteromonadales</taxon>
        <taxon>Alteromonadaceae</taxon>
        <taxon>Paraglaciecola</taxon>
    </lineage>
</organism>
<proteinExistence type="predicted"/>
<comment type="caution">
    <text evidence="2">The sequence shown here is derived from an EMBL/GenBank/DDBJ whole genome shotgun (WGS) entry which is preliminary data.</text>
</comment>
<dbReference type="EMBL" id="JAKGAS010000006">
    <property type="protein sequence ID" value="MCF2948976.1"/>
    <property type="molecule type" value="Genomic_DNA"/>
</dbReference>
<accession>A0ABS9D7P8</accession>
<evidence type="ECO:0000313" key="3">
    <source>
        <dbReference type="Proteomes" id="UP001521137"/>
    </source>
</evidence>
<gene>
    <name evidence="2" type="ORF">L0668_12715</name>
</gene>
<dbReference type="RefSeq" id="WP_235313013.1">
    <property type="nucleotide sequence ID" value="NZ_JAKGAS010000006.1"/>
</dbReference>
<name>A0ABS9D7P8_9ALTE</name>
<keyword evidence="3" id="KW-1185">Reference proteome</keyword>
<protein>
    <submittedName>
        <fullName evidence="2">AsmA family protein</fullName>
    </submittedName>
</protein>
<dbReference type="InterPro" id="IPR008023">
    <property type="entry name" value="DUF748"/>
</dbReference>
<dbReference type="Proteomes" id="UP001521137">
    <property type="component" value="Unassembled WGS sequence"/>
</dbReference>
<dbReference type="Pfam" id="PF05359">
    <property type="entry name" value="DUF748"/>
    <property type="match status" value="1"/>
</dbReference>
<reference evidence="2 3" key="1">
    <citation type="submission" date="2022-01" db="EMBL/GenBank/DDBJ databases">
        <title>Paraglaciecola sp. G1-23.</title>
        <authorList>
            <person name="Jin M.S."/>
            <person name="Han D.M."/>
            <person name="Kim H.M."/>
            <person name="Jeon C.O."/>
        </authorList>
    </citation>
    <scope>NUCLEOTIDE SEQUENCE [LARGE SCALE GENOMIC DNA]</scope>
    <source>
        <strain evidence="2 3">G1-23</strain>
    </source>
</reference>